<dbReference type="PANTHER" id="PTHR44943">
    <property type="entry name" value="CELLULOSE SYNTHASE OPERON PROTEIN C"/>
    <property type="match status" value="1"/>
</dbReference>
<protein>
    <submittedName>
        <fullName evidence="4">Tetratricopeptide repeat-containing protein</fullName>
    </submittedName>
</protein>
<dbReference type="PROSITE" id="PS50005">
    <property type="entry name" value="TPR"/>
    <property type="match status" value="2"/>
</dbReference>
<keyword evidence="5" id="KW-1185">Reference proteome</keyword>
<dbReference type="Pfam" id="PF00515">
    <property type="entry name" value="TPR_1"/>
    <property type="match status" value="1"/>
</dbReference>
<dbReference type="Proteomes" id="UP000198924">
    <property type="component" value="Unassembled WGS sequence"/>
</dbReference>
<dbReference type="InterPro" id="IPR011990">
    <property type="entry name" value="TPR-like_helical_dom_sf"/>
</dbReference>
<gene>
    <name evidence="4" type="ORF">SAMN04488079_11530</name>
</gene>
<proteinExistence type="predicted"/>
<dbReference type="SMART" id="SM00028">
    <property type="entry name" value="TPR"/>
    <property type="match status" value="3"/>
</dbReference>
<sequence>MKQGDVIYGQVEEGQWSVIKLLDIDTNDDGGTFHCLFYELLDHQPTLDDRPSFKVMAWHAPINCEEIRKKWTVLCSEDVQPDELEGFHEYLKHTDFPRYLSITGQNAEDVVKQANAYYQQGLTLTDQGKTDEAIQCYTKAIAIFPLFYEAVDNRAYVYMDKGDDENALAGFQQSLQINPHGMHALFSYGECLLKLKRYEEAEHVFQTFLNKFSEHKSAAQRFLKQAQTYTGNKTA</sequence>
<accession>A0A1I4APJ7</accession>
<feature type="repeat" description="TPR" evidence="3">
    <location>
        <begin position="114"/>
        <end position="147"/>
    </location>
</feature>
<keyword evidence="1" id="KW-0677">Repeat</keyword>
<dbReference type="SUPFAM" id="SSF48452">
    <property type="entry name" value="TPR-like"/>
    <property type="match status" value="1"/>
</dbReference>
<dbReference type="PANTHER" id="PTHR44943:SF4">
    <property type="entry name" value="TPR REPEAT-CONTAINING PROTEIN MJ0798"/>
    <property type="match status" value="1"/>
</dbReference>
<dbReference type="EMBL" id="FOSH01000015">
    <property type="protein sequence ID" value="SFK57841.1"/>
    <property type="molecule type" value="Genomic_DNA"/>
</dbReference>
<dbReference type="AlphaFoldDB" id="A0A1I4APJ7"/>
<dbReference type="Pfam" id="PF14559">
    <property type="entry name" value="TPR_19"/>
    <property type="match status" value="1"/>
</dbReference>
<feature type="repeat" description="TPR" evidence="3">
    <location>
        <begin position="148"/>
        <end position="181"/>
    </location>
</feature>
<evidence type="ECO:0000313" key="5">
    <source>
        <dbReference type="Proteomes" id="UP000198924"/>
    </source>
</evidence>
<dbReference type="STRING" id="45496.SAMN04488079_11530"/>
<dbReference type="Gene3D" id="1.25.40.10">
    <property type="entry name" value="Tetratricopeptide repeat domain"/>
    <property type="match status" value="1"/>
</dbReference>
<dbReference type="InterPro" id="IPR019734">
    <property type="entry name" value="TPR_rpt"/>
</dbReference>
<reference evidence="5" key="1">
    <citation type="submission" date="2016-10" db="EMBL/GenBank/DDBJ databases">
        <authorList>
            <person name="Varghese N."/>
            <person name="Submissions S."/>
        </authorList>
    </citation>
    <scope>NUCLEOTIDE SEQUENCE [LARGE SCALE GENOMIC DNA]</scope>
    <source>
        <strain evidence="5">DSM 11578</strain>
    </source>
</reference>
<dbReference type="PROSITE" id="PS50293">
    <property type="entry name" value="TPR_REGION"/>
    <property type="match status" value="1"/>
</dbReference>
<evidence type="ECO:0000256" key="2">
    <source>
        <dbReference type="ARBA" id="ARBA00022803"/>
    </source>
</evidence>
<dbReference type="InterPro" id="IPR051685">
    <property type="entry name" value="Ycf3/AcsC/BcsC/TPR_MFPF"/>
</dbReference>
<dbReference type="RefSeq" id="WP_177207324.1">
    <property type="nucleotide sequence ID" value="NZ_FOSH01000015.1"/>
</dbReference>
<name>A0A1I4APJ7_9GAMM</name>
<evidence type="ECO:0000256" key="3">
    <source>
        <dbReference type="PROSITE-ProRule" id="PRU00339"/>
    </source>
</evidence>
<evidence type="ECO:0000256" key="1">
    <source>
        <dbReference type="ARBA" id="ARBA00022737"/>
    </source>
</evidence>
<organism evidence="4 5">
    <name type="scientific">Methylophaga sulfidovorans</name>
    <dbReference type="NCBI Taxonomy" id="45496"/>
    <lineage>
        <taxon>Bacteria</taxon>
        <taxon>Pseudomonadati</taxon>
        <taxon>Pseudomonadota</taxon>
        <taxon>Gammaproteobacteria</taxon>
        <taxon>Thiotrichales</taxon>
        <taxon>Piscirickettsiaceae</taxon>
        <taxon>Methylophaga</taxon>
    </lineage>
</organism>
<evidence type="ECO:0000313" key="4">
    <source>
        <dbReference type="EMBL" id="SFK57841.1"/>
    </source>
</evidence>
<keyword evidence="2 3" id="KW-0802">TPR repeat</keyword>